<evidence type="ECO:0000256" key="1">
    <source>
        <dbReference type="SAM" id="Coils"/>
    </source>
</evidence>
<proteinExistence type="predicted"/>
<evidence type="ECO:0000256" key="2">
    <source>
        <dbReference type="SAM" id="MobiDB-lite"/>
    </source>
</evidence>
<feature type="coiled-coil region" evidence="1">
    <location>
        <begin position="169"/>
        <end position="274"/>
    </location>
</feature>
<name>A0A914YFL5_9BILA</name>
<sequence length="330" mass="38248">MDKSENHFEAENAKLKQLLERLRKTICNQAMHITELEEEKDNCADSIGLDDIDMEEIKAKEQEFKSKIALLQQQIEDERTTYETELAEYKSTVSKHVTDLEKQHKEKNRKIKNLELILSTTQNIKPDPGFADEIKLLEEKNCELQSKCDDSDKKIKELEVELQSKVSTESSLRKTMEDTQKNIAEKEKLLQKKIDKLQSKCDDSDKKIKSLQIQLQSKTNSEALLRTKVEEMMQQSECQKKLLQSYENKFKAALEEGKHLINNFETQLESQTNKMLSTEDSEMPVLRRESPISFVFDEEKNSPSPRNQEHNSESETSTTTTVIANPTEIK</sequence>
<evidence type="ECO:0000313" key="3">
    <source>
        <dbReference type="Proteomes" id="UP000887577"/>
    </source>
</evidence>
<reference evidence="4" key="1">
    <citation type="submission" date="2022-11" db="UniProtKB">
        <authorList>
            <consortium name="WormBaseParasite"/>
        </authorList>
    </citation>
    <scope>IDENTIFICATION</scope>
</reference>
<protein>
    <submittedName>
        <fullName evidence="4">Uncharacterized protein</fullName>
    </submittedName>
</protein>
<accession>A0A914YFL5</accession>
<dbReference type="Proteomes" id="UP000887577">
    <property type="component" value="Unplaced"/>
</dbReference>
<dbReference type="AlphaFoldDB" id="A0A914YFL5"/>
<feature type="region of interest" description="Disordered" evidence="2">
    <location>
        <begin position="275"/>
        <end position="330"/>
    </location>
</feature>
<keyword evidence="3" id="KW-1185">Reference proteome</keyword>
<feature type="coiled-coil region" evidence="1">
    <location>
        <begin position="54"/>
        <end position="117"/>
    </location>
</feature>
<feature type="compositionally biased region" description="Basic and acidic residues" evidence="2">
    <location>
        <begin position="297"/>
        <end position="313"/>
    </location>
</feature>
<organism evidence="3 4">
    <name type="scientific">Panagrolaimus superbus</name>
    <dbReference type="NCBI Taxonomy" id="310955"/>
    <lineage>
        <taxon>Eukaryota</taxon>
        <taxon>Metazoa</taxon>
        <taxon>Ecdysozoa</taxon>
        <taxon>Nematoda</taxon>
        <taxon>Chromadorea</taxon>
        <taxon>Rhabditida</taxon>
        <taxon>Tylenchina</taxon>
        <taxon>Panagrolaimomorpha</taxon>
        <taxon>Panagrolaimoidea</taxon>
        <taxon>Panagrolaimidae</taxon>
        <taxon>Panagrolaimus</taxon>
    </lineage>
</organism>
<evidence type="ECO:0000313" key="4">
    <source>
        <dbReference type="WBParaSite" id="PSU_v2.g18101.t1"/>
    </source>
</evidence>
<keyword evidence="1" id="KW-0175">Coiled coil</keyword>
<dbReference type="WBParaSite" id="PSU_v2.g18101.t1">
    <property type="protein sequence ID" value="PSU_v2.g18101.t1"/>
    <property type="gene ID" value="PSU_v2.g18101"/>
</dbReference>